<evidence type="ECO:0000256" key="12">
    <source>
        <dbReference type="ARBA" id="ARBA00023326"/>
    </source>
</evidence>
<evidence type="ECO:0000256" key="9">
    <source>
        <dbReference type="ARBA" id="ARBA00023033"/>
    </source>
</evidence>
<dbReference type="STRING" id="5454.A0A163ME16"/>
<dbReference type="InterPro" id="IPR005103">
    <property type="entry name" value="AA9_LPMO"/>
</dbReference>
<keyword evidence="12 15" id="KW-0624">Polysaccharide degradation</keyword>
<evidence type="ECO:0000256" key="2">
    <source>
        <dbReference type="ARBA" id="ARBA00004613"/>
    </source>
</evidence>
<dbReference type="Gene3D" id="2.70.50.70">
    <property type="match status" value="1"/>
</dbReference>
<evidence type="ECO:0000256" key="3">
    <source>
        <dbReference type="ARBA" id="ARBA00022525"/>
    </source>
</evidence>
<evidence type="ECO:0000256" key="8">
    <source>
        <dbReference type="ARBA" id="ARBA00023008"/>
    </source>
</evidence>
<evidence type="ECO:0000313" key="17">
    <source>
        <dbReference type="EMBL" id="KZM28632.1"/>
    </source>
</evidence>
<keyword evidence="6 15" id="KW-0136">Cellulose degradation</keyword>
<protein>
    <recommendedName>
        <fullName evidence="15">AA9 family lytic polysaccharide monooxygenase</fullName>
        <ecNumber evidence="15">1.14.99.56</ecNumber>
    </recommendedName>
    <alternativeName>
        <fullName evidence="15">Endo-beta-1,4-glucanase</fullName>
    </alternativeName>
    <alternativeName>
        <fullName evidence="15">Glycosyl hydrolase 61 family protein</fullName>
    </alternativeName>
</protein>
<keyword evidence="17" id="KW-0378">Hydrolase</keyword>
<organism evidence="17 18">
    <name type="scientific">Didymella rabiei</name>
    <name type="common">Chickpea ascochyta blight fungus</name>
    <name type="synonym">Mycosphaerella rabiei</name>
    <dbReference type="NCBI Taxonomy" id="5454"/>
    <lineage>
        <taxon>Eukaryota</taxon>
        <taxon>Fungi</taxon>
        <taxon>Dikarya</taxon>
        <taxon>Ascomycota</taxon>
        <taxon>Pezizomycotina</taxon>
        <taxon>Dothideomycetes</taxon>
        <taxon>Pleosporomycetidae</taxon>
        <taxon>Pleosporales</taxon>
        <taxon>Pleosporineae</taxon>
        <taxon>Didymellaceae</taxon>
        <taxon>Ascochyta</taxon>
    </lineage>
</organism>
<comment type="catalytic activity">
    <reaction evidence="14 15">
        <text>[(1-&gt;4)-beta-D-glucosyl]n+m + reduced acceptor + O2 = 4-dehydro-beta-D-glucosyl-[(1-&gt;4)-beta-D-glucosyl]n-1 + [(1-&gt;4)-beta-D-glucosyl]m + acceptor + H2O.</text>
        <dbReference type="EC" id="1.14.99.56"/>
    </reaction>
</comment>
<keyword evidence="11 15" id="KW-0119">Carbohydrate metabolism</keyword>
<comment type="function">
    <text evidence="15">Lytic polysaccharide monooxygenase (LMPO) that depolymerizes crystalline and amorphous polysaccharides via the oxidation of scissile alpha- or beta-(1-4)-glycosidic bonds, yielding C1 and/or C4 oxidation products. Catalysis by LPMOs requires the reduction of the active-site copper from Cu(II) to Cu(I) by a reducing agent and H(2)O(2) or O(2) as a cosubstrate.</text>
</comment>
<keyword evidence="9" id="KW-0503">Monooxygenase</keyword>
<comment type="caution">
    <text evidence="17">The sequence shown here is derived from an EMBL/GenBank/DDBJ whole genome shotgun (WGS) entry which is preliminary data.</text>
</comment>
<evidence type="ECO:0000256" key="11">
    <source>
        <dbReference type="ARBA" id="ARBA00023277"/>
    </source>
</evidence>
<comment type="subcellular location">
    <subcellularLocation>
        <location evidence="2 15">Secreted</location>
    </subcellularLocation>
</comment>
<dbReference type="Proteomes" id="UP000076837">
    <property type="component" value="Unassembled WGS sequence"/>
</dbReference>
<feature type="domain" description="Auxiliary Activity family 9 catalytic" evidence="16">
    <location>
        <begin position="38"/>
        <end position="220"/>
    </location>
</feature>
<evidence type="ECO:0000256" key="5">
    <source>
        <dbReference type="ARBA" id="ARBA00022729"/>
    </source>
</evidence>
<dbReference type="EMBL" id="JYNV01000006">
    <property type="protein sequence ID" value="KZM28632.1"/>
    <property type="molecule type" value="Genomic_DNA"/>
</dbReference>
<evidence type="ECO:0000256" key="6">
    <source>
        <dbReference type="ARBA" id="ARBA00023001"/>
    </source>
</evidence>
<keyword evidence="3 15" id="KW-0964">Secreted</keyword>
<proteinExistence type="inferred from homology"/>
<dbReference type="PANTHER" id="PTHR33353:SF18">
    <property type="entry name" value="ENDOGLUCANASE II"/>
    <property type="match status" value="1"/>
</dbReference>
<dbReference type="GO" id="GO:0005576">
    <property type="term" value="C:extracellular region"/>
    <property type="evidence" value="ECO:0007669"/>
    <property type="project" value="UniProtKB-SubCell"/>
</dbReference>
<reference evidence="17 18" key="1">
    <citation type="journal article" date="2016" name="Sci. Rep.">
        <title>Draft genome sequencing and secretome analysis of fungal phytopathogen Ascochyta rabiei provides insight into the necrotrophic effector repertoire.</title>
        <authorList>
            <person name="Verma S."/>
            <person name="Gazara R.K."/>
            <person name="Nizam S."/>
            <person name="Parween S."/>
            <person name="Chattopadhyay D."/>
            <person name="Verma P.K."/>
        </authorList>
    </citation>
    <scope>NUCLEOTIDE SEQUENCE [LARGE SCALE GENOMIC DNA]</scope>
    <source>
        <strain evidence="17 18">ArDII</strain>
    </source>
</reference>
<comment type="cofactor">
    <cofactor evidence="1">
        <name>Cu(2+)</name>
        <dbReference type="ChEBI" id="CHEBI:29036"/>
    </cofactor>
</comment>
<evidence type="ECO:0000256" key="13">
    <source>
        <dbReference type="ARBA" id="ARBA00044502"/>
    </source>
</evidence>
<evidence type="ECO:0000256" key="15">
    <source>
        <dbReference type="RuleBase" id="RU368122"/>
    </source>
</evidence>
<gene>
    <name evidence="17" type="ORF">ST47_g217</name>
</gene>
<comment type="similarity">
    <text evidence="13">Belongs to the polysaccharide monooxygenase AA9 family.</text>
</comment>
<dbReference type="Pfam" id="PF03443">
    <property type="entry name" value="AA9"/>
    <property type="match status" value="1"/>
</dbReference>
<dbReference type="EC" id="1.14.99.56" evidence="15"/>
<keyword evidence="5" id="KW-0732">Signal</keyword>
<dbReference type="CDD" id="cd21175">
    <property type="entry name" value="LPMO_AA9"/>
    <property type="match status" value="1"/>
</dbReference>
<evidence type="ECO:0000256" key="14">
    <source>
        <dbReference type="ARBA" id="ARBA00045077"/>
    </source>
</evidence>
<sequence length="232" mass="24026">MKLSTPLVLAIAASSATAHTIFLSLNNGAVGDGVRVPSYDGPITDVTSNDVVCNGGPNPTAKTNTVITVQAGSSATLTWRHTLTSGPSDVIDSSHKGPVMAYLKKVTDAKTDTGVGNGWFKIAEDAFDGTKWGVDRLIANQGKQTITIPACIAPGQYLLRGELIALHSAGSYPGAQFYMECAQINIIAGSASKTPATVSLPGAYKGSDPGITYNLYSGQKTYTAPGPAVFKC</sequence>
<evidence type="ECO:0000313" key="18">
    <source>
        <dbReference type="Proteomes" id="UP000076837"/>
    </source>
</evidence>
<evidence type="ECO:0000256" key="1">
    <source>
        <dbReference type="ARBA" id="ARBA00001973"/>
    </source>
</evidence>
<dbReference type="GO" id="GO:0030245">
    <property type="term" value="P:cellulose catabolic process"/>
    <property type="evidence" value="ECO:0007669"/>
    <property type="project" value="UniProtKB-UniRule"/>
</dbReference>
<dbReference type="OrthoDB" id="5558646at2759"/>
<dbReference type="PANTHER" id="PTHR33353">
    <property type="entry name" value="PUTATIVE (AFU_ORTHOLOGUE AFUA_1G12560)-RELATED"/>
    <property type="match status" value="1"/>
</dbReference>
<keyword evidence="10 15" id="KW-1015">Disulfide bond</keyword>
<dbReference type="GO" id="GO:0046872">
    <property type="term" value="F:metal ion binding"/>
    <property type="evidence" value="ECO:0007669"/>
    <property type="project" value="UniProtKB-KW"/>
</dbReference>
<evidence type="ECO:0000256" key="4">
    <source>
        <dbReference type="ARBA" id="ARBA00022723"/>
    </source>
</evidence>
<keyword evidence="4" id="KW-0479">Metal-binding</keyword>
<keyword evidence="7" id="KW-0560">Oxidoreductase</keyword>
<dbReference type="AlphaFoldDB" id="A0A163ME16"/>
<comment type="domain">
    <text evidence="15">Has a modular structure: an endo-beta-1,4-glucanase catalytic module at the N-terminus, a linker rich in serines and threonines, and a C-terminal carbohydrate-binding module (CBM).</text>
</comment>
<dbReference type="GO" id="GO:0008810">
    <property type="term" value="F:cellulase activity"/>
    <property type="evidence" value="ECO:0007669"/>
    <property type="project" value="UniProtKB-UniRule"/>
</dbReference>
<evidence type="ECO:0000256" key="10">
    <source>
        <dbReference type="ARBA" id="ARBA00023157"/>
    </source>
</evidence>
<evidence type="ECO:0000259" key="16">
    <source>
        <dbReference type="Pfam" id="PF03443"/>
    </source>
</evidence>
<dbReference type="GO" id="GO:0030248">
    <property type="term" value="F:cellulose binding"/>
    <property type="evidence" value="ECO:0007669"/>
    <property type="project" value="UniProtKB-UniRule"/>
</dbReference>
<evidence type="ECO:0000256" key="7">
    <source>
        <dbReference type="ARBA" id="ARBA00023002"/>
    </source>
</evidence>
<dbReference type="GO" id="GO:0004497">
    <property type="term" value="F:monooxygenase activity"/>
    <property type="evidence" value="ECO:0007669"/>
    <property type="project" value="UniProtKB-KW"/>
</dbReference>
<accession>A0A163ME16</accession>
<dbReference type="InterPro" id="IPR049892">
    <property type="entry name" value="AA9"/>
</dbReference>
<name>A0A163ME16_DIDRA</name>
<keyword evidence="18" id="KW-1185">Reference proteome</keyword>
<keyword evidence="8" id="KW-0186">Copper</keyword>